<keyword evidence="1" id="KW-0812">Transmembrane</keyword>
<dbReference type="RefSeq" id="WP_158295714.1">
    <property type="nucleotide sequence ID" value="NZ_VEWK01000009.1"/>
</dbReference>
<accession>A0AB34YXB3</accession>
<keyword evidence="1" id="KW-1133">Transmembrane helix</keyword>
<dbReference type="AlphaFoldDB" id="A0AB34YXB3"/>
<organism evidence="2 3">
    <name type="scientific">Brucella pecoris</name>
    <dbReference type="NCBI Taxonomy" id="867683"/>
    <lineage>
        <taxon>Bacteria</taxon>
        <taxon>Pseudomonadati</taxon>
        <taxon>Pseudomonadota</taxon>
        <taxon>Alphaproteobacteria</taxon>
        <taxon>Hyphomicrobiales</taxon>
        <taxon>Brucellaceae</taxon>
        <taxon>Brucella/Ochrobactrum group</taxon>
        <taxon>Brucella</taxon>
    </lineage>
</organism>
<sequence>MKPNTYVATVIVACALFLAWSIVERTRLELARAETLQTIFTDVLK</sequence>
<evidence type="ECO:0000313" key="3">
    <source>
        <dbReference type="Proteomes" id="UP000553980"/>
    </source>
</evidence>
<name>A0AB34YXB3_9HYPH</name>
<proteinExistence type="predicted"/>
<keyword evidence="3" id="KW-1185">Reference proteome</keyword>
<evidence type="ECO:0000313" key="2">
    <source>
        <dbReference type="EMBL" id="MBB4095287.1"/>
    </source>
</evidence>
<protein>
    <submittedName>
        <fullName evidence="2">Uncharacterized protein</fullName>
    </submittedName>
</protein>
<feature type="transmembrane region" description="Helical" evidence="1">
    <location>
        <begin position="6"/>
        <end position="23"/>
    </location>
</feature>
<keyword evidence="1" id="KW-0472">Membrane</keyword>
<reference evidence="2 3" key="1">
    <citation type="submission" date="2020-08" db="EMBL/GenBank/DDBJ databases">
        <title>Genomic Encyclopedia of Type Strains, Phase IV (KMG-IV): sequencing the most valuable type-strain genomes for metagenomic binning, comparative biology and taxonomic classification.</title>
        <authorList>
            <person name="Goeker M."/>
        </authorList>
    </citation>
    <scope>NUCLEOTIDE SEQUENCE [LARGE SCALE GENOMIC DNA]</scope>
    <source>
        <strain evidence="2 3">DSM 23868</strain>
    </source>
</reference>
<gene>
    <name evidence="2" type="ORF">GGQ79_003830</name>
</gene>
<dbReference type="Proteomes" id="UP000553980">
    <property type="component" value="Unassembled WGS sequence"/>
</dbReference>
<comment type="caution">
    <text evidence="2">The sequence shown here is derived from an EMBL/GenBank/DDBJ whole genome shotgun (WGS) entry which is preliminary data.</text>
</comment>
<dbReference type="EMBL" id="JACIEX010000009">
    <property type="protein sequence ID" value="MBB4095287.1"/>
    <property type="molecule type" value="Genomic_DNA"/>
</dbReference>
<evidence type="ECO:0000256" key="1">
    <source>
        <dbReference type="SAM" id="Phobius"/>
    </source>
</evidence>